<dbReference type="EMBL" id="LAZR01023694">
    <property type="protein sequence ID" value="KKL77636.1"/>
    <property type="molecule type" value="Genomic_DNA"/>
</dbReference>
<name>A0A0F9FGP1_9ZZZZ</name>
<gene>
    <name evidence="2" type="ORF">LCGC14_2032930</name>
</gene>
<accession>A0A0F9FGP1</accession>
<dbReference type="AlphaFoldDB" id="A0A0F9FGP1"/>
<protein>
    <submittedName>
        <fullName evidence="2">Uncharacterized protein</fullName>
    </submittedName>
</protein>
<evidence type="ECO:0000256" key="1">
    <source>
        <dbReference type="SAM" id="MobiDB-lite"/>
    </source>
</evidence>
<comment type="caution">
    <text evidence="2">The sequence shown here is derived from an EMBL/GenBank/DDBJ whole genome shotgun (WGS) entry which is preliminary data.</text>
</comment>
<organism evidence="2">
    <name type="scientific">marine sediment metagenome</name>
    <dbReference type="NCBI Taxonomy" id="412755"/>
    <lineage>
        <taxon>unclassified sequences</taxon>
        <taxon>metagenomes</taxon>
        <taxon>ecological metagenomes</taxon>
    </lineage>
</organism>
<proteinExistence type="predicted"/>
<reference evidence="2" key="1">
    <citation type="journal article" date="2015" name="Nature">
        <title>Complex archaea that bridge the gap between prokaryotes and eukaryotes.</title>
        <authorList>
            <person name="Spang A."/>
            <person name="Saw J.H."/>
            <person name="Jorgensen S.L."/>
            <person name="Zaremba-Niedzwiedzka K."/>
            <person name="Martijn J."/>
            <person name="Lind A.E."/>
            <person name="van Eijk R."/>
            <person name="Schleper C."/>
            <person name="Guy L."/>
            <person name="Ettema T.J."/>
        </authorList>
    </citation>
    <scope>NUCLEOTIDE SEQUENCE</scope>
</reference>
<feature type="compositionally biased region" description="Polar residues" evidence="1">
    <location>
        <begin position="37"/>
        <end position="48"/>
    </location>
</feature>
<feature type="region of interest" description="Disordered" evidence="1">
    <location>
        <begin position="37"/>
        <end position="77"/>
    </location>
</feature>
<evidence type="ECO:0000313" key="2">
    <source>
        <dbReference type="EMBL" id="KKL77636.1"/>
    </source>
</evidence>
<sequence length="77" mass="8198">MSMDAMRLLKRDEAVLLVRDALAPAFFFATDARPQLSDDTTITPSPTVHVSGAGASRGGRAVYHTHSPAGVNSWGED</sequence>
<feature type="compositionally biased region" description="Low complexity" evidence="1">
    <location>
        <begin position="51"/>
        <end position="61"/>
    </location>
</feature>